<dbReference type="AlphaFoldDB" id="A0AAI9ZL55"/>
<organism evidence="1 2">
    <name type="scientific">Colletotrichum phormii</name>
    <dbReference type="NCBI Taxonomy" id="359342"/>
    <lineage>
        <taxon>Eukaryota</taxon>
        <taxon>Fungi</taxon>
        <taxon>Dikarya</taxon>
        <taxon>Ascomycota</taxon>
        <taxon>Pezizomycotina</taxon>
        <taxon>Sordariomycetes</taxon>
        <taxon>Hypocreomycetidae</taxon>
        <taxon>Glomerellales</taxon>
        <taxon>Glomerellaceae</taxon>
        <taxon>Colletotrichum</taxon>
        <taxon>Colletotrichum acutatum species complex</taxon>
    </lineage>
</organism>
<dbReference type="RefSeq" id="XP_060442594.1">
    <property type="nucleotide sequence ID" value="XM_060590862.1"/>
</dbReference>
<sequence>MDEAMDAGNIILEQFAAFVKAITAESMDTRKRSIQEAMDHVAHHFGAEFVPNGLELIRAEFERTDMGAMYLIYPLDAKRAYLETRGVLMDPQELRERAIKKAIADVKLNFGHKLVPDGLQVVRAGFRKTKWDEIYLILPMPAKRAYLEREGVLTGPPVVQKPLNQYAIPSSEEKKGRVREWLAAMDTTCHSVERQRTV</sequence>
<proteinExistence type="predicted"/>
<comment type="caution">
    <text evidence="1">The sequence shown here is derived from an EMBL/GenBank/DDBJ whole genome shotgun (WGS) entry which is preliminary data.</text>
</comment>
<dbReference type="Proteomes" id="UP001243989">
    <property type="component" value="Unassembled WGS sequence"/>
</dbReference>
<evidence type="ECO:0000313" key="1">
    <source>
        <dbReference type="EMBL" id="KAK1633987.1"/>
    </source>
</evidence>
<protein>
    <submittedName>
        <fullName evidence="1">Uncharacterized protein</fullName>
    </submittedName>
</protein>
<dbReference type="GeneID" id="85475724"/>
<keyword evidence="2" id="KW-1185">Reference proteome</keyword>
<dbReference type="EMBL" id="JAHMHQ010000016">
    <property type="protein sequence ID" value="KAK1633987.1"/>
    <property type="molecule type" value="Genomic_DNA"/>
</dbReference>
<accession>A0AAI9ZL55</accession>
<name>A0AAI9ZL55_9PEZI</name>
<evidence type="ECO:0000313" key="2">
    <source>
        <dbReference type="Proteomes" id="UP001243989"/>
    </source>
</evidence>
<reference evidence="1" key="1">
    <citation type="submission" date="2021-06" db="EMBL/GenBank/DDBJ databases">
        <title>Comparative genomics, transcriptomics and evolutionary studies reveal genomic signatures of adaptation to plant cell wall in hemibiotrophic fungi.</title>
        <authorList>
            <consortium name="DOE Joint Genome Institute"/>
            <person name="Baroncelli R."/>
            <person name="Diaz J.F."/>
            <person name="Benocci T."/>
            <person name="Peng M."/>
            <person name="Battaglia E."/>
            <person name="Haridas S."/>
            <person name="Andreopoulos W."/>
            <person name="Labutti K."/>
            <person name="Pangilinan J."/>
            <person name="Floch G.L."/>
            <person name="Makela M.R."/>
            <person name="Henrissat B."/>
            <person name="Grigoriev I.V."/>
            <person name="Crouch J.A."/>
            <person name="De Vries R.P."/>
            <person name="Sukno S.A."/>
            <person name="Thon M.R."/>
        </authorList>
    </citation>
    <scope>NUCLEOTIDE SEQUENCE</scope>
    <source>
        <strain evidence="1">CBS 102054</strain>
    </source>
</reference>
<gene>
    <name evidence="1" type="ORF">BDP81DRAFT_433502</name>
</gene>